<feature type="compositionally biased region" description="Basic residues" evidence="1">
    <location>
        <begin position="55"/>
        <end position="74"/>
    </location>
</feature>
<dbReference type="EMBL" id="MN032994">
    <property type="protein sequence ID" value="QDH86878.1"/>
    <property type="molecule type" value="Genomic_RNA"/>
</dbReference>
<accession>A0A514CZT6</accession>
<reference evidence="2" key="1">
    <citation type="submission" date="2019-05" db="EMBL/GenBank/DDBJ databases">
        <title>Metatranscriptomic reconstruction reveals RNA viruses with the potential to shape carbon cycling in soil.</title>
        <authorList>
            <person name="Starr E.P."/>
            <person name="Nuccio E."/>
            <person name="Pett-Ridge J."/>
            <person name="Banfield J.F."/>
            <person name="Firestone M.K."/>
        </authorList>
    </citation>
    <scope>NUCLEOTIDE SEQUENCE</scope>
    <source>
        <strain evidence="2">H3_Rhizo_Litter_14_scaffold_466</strain>
    </source>
</reference>
<evidence type="ECO:0000256" key="1">
    <source>
        <dbReference type="SAM" id="MobiDB-lite"/>
    </source>
</evidence>
<feature type="region of interest" description="Disordered" evidence="1">
    <location>
        <begin position="38"/>
        <end position="76"/>
    </location>
</feature>
<protein>
    <submittedName>
        <fullName evidence="2">Uncharacterized protein</fullName>
    </submittedName>
</protein>
<organism evidence="2">
    <name type="scientific">Leviviridae sp</name>
    <dbReference type="NCBI Taxonomy" id="2027243"/>
    <lineage>
        <taxon>Viruses</taxon>
        <taxon>Riboviria</taxon>
        <taxon>Orthornavirae</taxon>
        <taxon>Lenarviricota</taxon>
        <taxon>Leviviricetes</taxon>
        <taxon>Norzivirales</taxon>
        <taxon>Fiersviridae</taxon>
    </lineage>
</organism>
<proteinExistence type="predicted"/>
<name>A0A514CZT6_9VIRU</name>
<gene>
    <name evidence="2" type="ORF">H3RhizoLitter14466_000003</name>
</gene>
<evidence type="ECO:0000313" key="2">
    <source>
        <dbReference type="EMBL" id="QDH86878.1"/>
    </source>
</evidence>
<sequence length="544" mass="62604">MSRYTANGKVYYVCLERKYVKGTHCQEWHDEYVLRTTPCDPSRSPSAPPPCKKVEPKKKRRKHVKHKKKTRKYHLPTGTPRYRVDIKYEIPNFVGRERWTNDSGTEVYYDHTTFAVAPNPDRFEITGKRIWDRTNPPPPRSWRDLYRVSATGIHELPYIDRGGPLRIISTRSDWNKVEGLVNLISHGGIVRRYDGGFCPSSFGSFGSDDLDFAGHWKLEPENTLGDPEPYGPIGWNMFKPKLTKFDAPLAIYELKDLPGQWLTTAGGMREIFHGLPKAVRNPRRSAGAALAAMPRAASEHFLNHVFGWVPFVNDLTTGIDSVMRLNEYLAKQIAQNGQWVHRGGTISKSDEVIAEYDTSDSEHYPRIYPVPDDRLLRTETYNGTWHYGHSHFTLRKIERIWFSGLFRYWLPSLAKDHESLPHMMNLLRIFGARISPDLIWKATPWSWLADWTTRASDLINYWVDKASEDLVARYAYVMREVTYVKTHTATLHLNTGEDLTMTWQQEITTKRRAKASPFGFDPALGELSPRQLAILAAIGITRVT</sequence>